<dbReference type="Pfam" id="PF11145">
    <property type="entry name" value="DUF2921"/>
    <property type="match status" value="1"/>
</dbReference>
<keyword evidence="7" id="KW-0833">Ubl conjugation pathway</keyword>
<evidence type="ECO:0000259" key="12">
    <source>
        <dbReference type="Pfam" id="PF25333"/>
    </source>
</evidence>
<proteinExistence type="predicted"/>
<evidence type="ECO:0000313" key="14">
    <source>
        <dbReference type="Proteomes" id="UP001345219"/>
    </source>
</evidence>
<feature type="transmembrane region" description="Helical" evidence="10">
    <location>
        <begin position="866"/>
        <end position="887"/>
    </location>
</feature>
<evidence type="ECO:0000313" key="13">
    <source>
        <dbReference type="EMBL" id="KAK4755324.1"/>
    </source>
</evidence>
<evidence type="ECO:0000256" key="2">
    <source>
        <dbReference type="ARBA" id="ARBA00004127"/>
    </source>
</evidence>
<dbReference type="PANTHER" id="PTHR33389:SF4">
    <property type="entry name" value="PII, URIDYLYLTRANSFERASE (DUF2921)"/>
    <property type="match status" value="1"/>
</dbReference>
<evidence type="ECO:0000256" key="4">
    <source>
        <dbReference type="ARBA" id="ARBA00012483"/>
    </source>
</evidence>
<comment type="caution">
    <text evidence="13">The sequence shown here is derived from an EMBL/GenBank/DDBJ whole genome shotgun (WGS) entry which is preliminary data.</text>
</comment>
<organism evidence="13 14">
    <name type="scientific">Trapa incisa</name>
    <dbReference type="NCBI Taxonomy" id="236973"/>
    <lineage>
        <taxon>Eukaryota</taxon>
        <taxon>Viridiplantae</taxon>
        <taxon>Streptophyta</taxon>
        <taxon>Embryophyta</taxon>
        <taxon>Tracheophyta</taxon>
        <taxon>Spermatophyta</taxon>
        <taxon>Magnoliopsida</taxon>
        <taxon>eudicotyledons</taxon>
        <taxon>Gunneridae</taxon>
        <taxon>Pentapetalae</taxon>
        <taxon>rosids</taxon>
        <taxon>malvids</taxon>
        <taxon>Myrtales</taxon>
        <taxon>Lythraceae</taxon>
        <taxon>Trapa</taxon>
    </lineage>
</organism>
<evidence type="ECO:0000256" key="1">
    <source>
        <dbReference type="ARBA" id="ARBA00000900"/>
    </source>
</evidence>
<dbReference type="GO" id="GO:0012505">
    <property type="term" value="C:endomembrane system"/>
    <property type="evidence" value="ECO:0007669"/>
    <property type="project" value="UniProtKB-SubCell"/>
</dbReference>
<evidence type="ECO:0000256" key="6">
    <source>
        <dbReference type="ARBA" id="ARBA00022692"/>
    </source>
</evidence>
<evidence type="ECO:0000256" key="9">
    <source>
        <dbReference type="ARBA" id="ARBA00023136"/>
    </source>
</evidence>
<dbReference type="AlphaFoldDB" id="A0AAN7JYZ7"/>
<evidence type="ECO:0000256" key="3">
    <source>
        <dbReference type="ARBA" id="ARBA00004906"/>
    </source>
</evidence>
<dbReference type="InterPro" id="IPR057425">
    <property type="entry name" value="DUF2921_N"/>
</dbReference>
<dbReference type="InterPro" id="IPR021319">
    <property type="entry name" value="DUF2921"/>
</dbReference>
<sequence length="1062" mass="120553">MEVLFTRILILIWVLGLFELLCLRGYVTEAQEFDFRGAGESWVTYKYDRIDEVKRQCGSVLKSASPLKPGDGRIYSIKDDLYFVNGDWEQEIGDAPILPFDDREAPKDGFLRPPLKLASFWVVDIDQSHPSKKAVFISGLMSMGITRDGMFSEKPYQGSQEFEIWASHTRISISFQGLYSESLENKGERVLCLLGSTMLPSRETDSDNPWKWVEDFRSNYNTPPLAQDDQILLVLRYPMNFTLTDRLIQGELKSLNPKSNSKYFDKVKILSLLGKGSHYEFGSEKEALAKSCQPYPYRDSFLNENTEIYKGADLCQILEEATRGQALIVVPNWRCHGTDNFCSKLGPFEMDRGINETDGGFKNVRLYMQDVKCEKDPAQGNVTSTRVAAVFRAVPPDENQYTSAVRSGPGNLTIASEGFWESSSGQLCMVGCLGRKNNGGELCNSRVCLYVPTSFSIKQRSILVGSFSSINNHTPPFFPLSFEKLVQPAELWNYFKTSSPKYTYSKIDSAGTILERNEPFSFSTMIKKSLLQFPRLEDAESYFLSLSYLSEDLSLHVSATPHSLVGSRSPMVDLQLEVISLGPLFGRYWSLQNDTHVERSSFHSKSEYTEKQLLLNISAQLSLTAKDSTISNVSTIFLEGLYDPHVGRTYMVGCRDVRASWQILSDSMDLESGLDCLIEVVMSYPPTTARWLINPTASISISSQRTEDDPLYFKPVNLRTFPILYRKQREDILSERGVEGILRILTLSAGIAFILAQLFYMNNNSESVPFLSLVMLGVQALGYSLPLITGAEAVFRRAKIESWVPAYSLRRSQWFHVIDYTVKLLVMVSFVLTLRLFQKVWKCRSRLLSQAPREDKSSAAPTDKQVFISTLIVHIVGYGSVLINHALKPRDESLIVDTYSGSSIGNRLWETKLEEYVGLAHDFFLLPQVIGNLIWQIDTKPLRKLYYMGITTVRLLPHFYDLFRAPKGNPYIAEEYEFVNPSMDFFSKLGDLAIPSIAVVLAVTLYIQQRWDYDKLRETFKFGRFKVLPARSRAYQRLPSKISEAELVPSGSHLDEREDEED</sequence>
<gene>
    <name evidence="13" type="ORF">SAY87_009081</name>
</gene>
<feature type="transmembrane region" description="Helical" evidence="10">
    <location>
        <begin position="773"/>
        <end position="794"/>
    </location>
</feature>
<feature type="transmembrane region" description="Helical" evidence="10">
    <location>
        <begin position="814"/>
        <end position="837"/>
    </location>
</feature>
<reference evidence="13 14" key="1">
    <citation type="journal article" date="2023" name="Hortic Res">
        <title>Pangenome of water caltrop reveals structural variations and asymmetric subgenome divergence after allopolyploidization.</title>
        <authorList>
            <person name="Zhang X."/>
            <person name="Chen Y."/>
            <person name="Wang L."/>
            <person name="Yuan Y."/>
            <person name="Fang M."/>
            <person name="Shi L."/>
            <person name="Lu R."/>
            <person name="Comes H.P."/>
            <person name="Ma Y."/>
            <person name="Chen Y."/>
            <person name="Huang G."/>
            <person name="Zhou Y."/>
            <person name="Zheng Z."/>
            <person name="Qiu Y."/>
        </authorList>
    </citation>
    <scope>NUCLEOTIDE SEQUENCE [LARGE SCALE GENOMIC DNA]</scope>
    <source>
        <tissue evidence="13">Roots</tissue>
    </source>
</reference>
<evidence type="ECO:0000256" key="8">
    <source>
        <dbReference type="ARBA" id="ARBA00022989"/>
    </source>
</evidence>
<comment type="subcellular location">
    <subcellularLocation>
        <location evidence="2">Endomembrane system</location>
        <topology evidence="2">Multi-pass membrane protein</topology>
    </subcellularLocation>
</comment>
<comment type="pathway">
    <text evidence="3">Protein modification; protein ubiquitination.</text>
</comment>
<keyword evidence="6 10" id="KW-0812">Transmembrane</keyword>
<dbReference type="GO" id="GO:0061630">
    <property type="term" value="F:ubiquitin protein ligase activity"/>
    <property type="evidence" value="ECO:0007669"/>
    <property type="project" value="UniProtKB-EC"/>
</dbReference>
<protein>
    <recommendedName>
        <fullName evidence="4">RING-type E3 ubiquitin transferase</fullName>
        <ecNumber evidence="4">2.3.2.27</ecNumber>
    </recommendedName>
</protein>
<keyword evidence="8 10" id="KW-1133">Transmembrane helix</keyword>
<comment type="catalytic activity">
    <reaction evidence="1">
        <text>S-ubiquitinyl-[E2 ubiquitin-conjugating enzyme]-L-cysteine + [acceptor protein]-L-lysine = [E2 ubiquitin-conjugating enzyme]-L-cysteine + N(6)-ubiquitinyl-[acceptor protein]-L-lysine.</text>
        <dbReference type="EC" id="2.3.2.27"/>
    </reaction>
</comment>
<keyword evidence="5" id="KW-0808">Transferase</keyword>
<feature type="transmembrane region" description="Helical" evidence="10">
    <location>
        <begin position="740"/>
        <end position="761"/>
    </location>
</feature>
<evidence type="ECO:0000256" key="10">
    <source>
        <dbReference type="SAM" id="Phobius"/>
    </source>
</evidence>
<dbReference type="EMBL" id="JAXIOK010000014">
    <property type="protein sequence ID" value="KAK4755324.1"/>
    <property type="molecule type" value="Genomic_DNA"/>
</dbReference>
<feature type="transmembrane region" description="Helical" evidence="10">
    <location>
        <begin position="985"/>
        <end position="1007"/>
    </location>
</feature>
<accession>A0AAN7JYZ7</accession>
<dbReference type="Pfam" id="PF25333">
    <property type="entry name" value="DUF2921_N"/>
    <property type="match status" value="3"/>
</dbReference>
<dbReference type="PANTHER" id="PTHR33389">
    <property type="entry name" value="FAMILY PROTEIN, PUTATIVE (DUF2921)-RELATED"/>
    <property type="match status" value="1"/>
</dbReference>
<evidence type="ECO:0000256" key="7">
    <source>
        <dbReference type="ARBA" id="ARBA00022786"/>
    </source>
</evidence>
<feature type="domain" description="SWEET-like" evidence="11">
    <location>
        <begin position="728"/>
        <end position="1013"/>
    </location>
</feature>
<feature type="domain" description="DUF2921" evidence="12">
    <location>
        <begin position="290"/>
        <end position="478"/>
    </location>
</feature>
<feature type="domain" description="DUF2921" evidence="12">
    <location>
        <begin position="516"/>
        <end position="716"/>
    </location>
</feature>
<feature type="domain" description="DUF2921" evidence="12">
    <location>
        <begin position="53"/>
        <end position="267"/>
    </location>
</feature>
<keyword evidence="14" id="KW-1185">Reference proteome</keyword>
<evidence type="ECO:0000256" key="5">
    <source>
        <dbReference type="ARBA" id="ARBA00022679"/>
    </source>
</evidence>
<dbReference type="EC" id="2.3.2.27" evidence="4"/>
<dbReference type="Proteomes" id="UP001345219">
    <property type="component" value="Chromosome 8"/>
</dbReference>
<keyword evidence="9 10" id="KW-0472">Membrane</keyword>
<evidence type="ECO:0000259" key="11">
    <source>
        <dbReference type="Pfam" id="PF11145"/>
    </source>
</evidence>
<name>A0AAN7JYZ7_9MYRT</name>